<sequence length="96" mass="10337">MLTGCLADRNGPNFNHQGKMEESDEMSPVHSPSHGPSHTPAHSQATLPCTQLMLAGSQLAGDIQQLLQLQQLVLVPGHHLQSPAQFLLPQAQQGQQ</sequence>
<keyword evidence="4" id="KW-1185">Reference proteome</keyword>
<organism evidence="3 4">
    <name type="scientific">Albula glossodonta</name>
    <name type="common">roundjaw bonefish</name>
    <dbReference type="NCBI Taxonomy" id="121402"/>
    <lineage>
        <taxon>Eukaryota</taxon>
        <taxon>Metazoa</taxon>
        <taxon>Chordata</taxon>
        <taxon>Craniata</taxon>
        <taxon>Vertebrata</taxon>
        <taxon>Euteleostomi</taxon>
        <taxon>Actinopterygii</taxon>
        <taxon>Neopterygii</taxon>
        <taxon>Teleostei</taxon>
        <taxon>Albuliformes</taxon>
        <taxon>Albulidae</taxon>
        <taxon>Albula</taxon>
    </lineage>
</organism>
<evidence type="ECO:0000313" key="4">
    <source>
        <dbReference type="Proteomes" id="UP000824540"/>
    </source>
</evidence>
<feature type="region of interest" description="Disordered" evidence="2">
    <location>
        <begin position="1"/>
        <end position="44"/>
    </location>
</feature>
<gene>
    <name evidence="3" type="ORF">JZ751_000624</name>
</gene>
<evidence type="ECO:0000256" key="1">
    <source>
        <dbReference type="ARBA" id="ARBA00023163"/>
    </source>
</evidence>
<accession>A0A8T2PWR5</accession>
<dbReference type="GO" id="GO:0005634">
    <property type="term" value="C:nucleus"/>
    <property type="evidence" value="ECO:0007669"/>
    <property type="project" value="InterPro"/>
</dbReference>
<dbReference type="Proteomes" id="UP000824540">
    <property type="component" value="Unassembled WGS sequence"/>
</dbReference>
<reference evidence="3" key="1">
    <citation type="thesis" date="2021" institute="BYU ScholarsArchive" country="Provo, UT, USA">
        <title>Applications of and Algorithms for Genome Assembly and Genomic Analyses with an Emphasis on Marine Teleosts.</title>
        <authorList>
            <person name="Pickett B.D."/>
        </authorList>
    </citation>
    <scope>NUCLEOTIDE SEQUENCE</scope>
    <source>
        <strain evidence="3">HI-2016</strain>
    </source>
</reference>
<dbReference type="GO" id="GO:0003700">
    <property type="term" value="F:DNA-binding transcription factor activity"/>
    <property type="evidence" value="ECO:0007669"/>
    <property type="project" value="InterPro"/>
</dbReference>
<evidence type="ECO:0000256" key="2">
    <source>
        <dbReference type="SAM" id="MobiDB-lite"/>
    </source>
</evidence>
<proteinExistence type="predicted"/>
<feature type="non-terminal residue" evidence="3">
    <location>
        <position position="96"/>
    </location>
</feature>
<dbReference type="PRINTS" id="PR00029">
    <property type="entry name" value="OCTAMER"/>
</dbReference>
<feature type="compositionally biased region" description="Low complexity" evidence="2">
    <location>
        <begin position="28"/>
        <end position="43"/>
    </location>
</feature>
<dbReference type="InterPro" id="IPR000972">
    <property type="entry name" value="TF_octamer"/>
</dbReference>
<dbReference type="EMBL" id="JAFBMS010000001">
    <property type="protein sequence ID" value="KAG9355783.1"/>
    <property type="molecule type" value="Genomic_DNA"/>
</dbReference>
<protein>
    <submittedName>
        <fullName evidence="3">Uncharacterized protein</fullName>
    </submittedName>
</protein>
<keyword evidence="1" id="KW-0804">Transcription</keyword>
<dbReference type="AlphaFoldDB" id="A0A8T2PWR5"/>
<name>A0A8T2PWR5_9TELE</name>
<evidence type="ECO:0000313" key="3">
    <source>
        <dbReference type="EMBL" id="KAG9355783.1"/>
    </source>
</evidence>
<comment type="caution">
    <text evidence="3">The sequence shown here is derived from an EMBL/GenBank/DDBJ whole genome shotgun (WGS) entry which is preliminary data.</text>
</comment>